<proteinExistence type="predicted"/>
<dbReference type="AlphaFoldDB" id="A8F6D2"/>
<dbReference type="InterPro" id="IPR025394">
    <property type="entry name" value="DUF4127"/>
</dbReference>
<sequence>MKIIILPMDNRPPNYRFLIDLANIYKLDVTLPPKNILGFYRTPGDINLLIEWLLRQRADLYIISTDMLCYGGLIASRENWTTFEEAEKRLSVLKIIKKLNPNSNIQLSSIIRRASTSVFSESSYECWEKMNTYLRIFKTNPEQAKKVEKNFPRGYIENYWKSRERNHKINLKCLELVKKGIVDLIVFSVEDTFPGGPHEREEEALKQKITEYGIEDKCFIHNGADEALQNLLIRTFNKGTINVIYDSEETKVKIMDYEDRKFLENVNSHLRLTGFNVSENAENVVLISGNSKERSLKIIEKLKKTGKKIYILDVFKANGSNPDFVNDALAIGGSSIKGYSAWNTASNSLGTILAEIAEAPNKDKIGLFKFYLERLLDDHLYQGVWRKWLERELMKNGENIYDVSEKSKTYRRFVDELFKPCCNKFLEKYFNENICVCKQKSCIFVIHKIELKDFKLPWNRTFECELQVELNGEYKR</sequence>
<dbReference type="Proteomes" id="UP000002016">
    <property type="component" value="Chromosome"/>
</dbReference>
<dbReference type="STRING" id="416591.Tlet_1151"/>
<evidence type="ECO:0008006" key="3">
    <source>
        <dbReference type="Google" id="ProtNLM"/>
    </source>
</evidence>
<dbReference type="eggNOG" id="ENOG502Z7Q0">
    <property type="taxonomic scope" value="Bacteria"/>
</dbReference>
<reference evidence="1 2" key="1">
    <citation type="submission" date="2007-08" db="EMBL/GenBank/DDBJ databases">
        <title>Complete sequence of Thermotoga lettingae TMO.</title>
        <authorList>
            <consortium name="US DOE Joint Genome Institute"/>
            <person name="Copeland A."/>
            <person name="Lucas S."/>
            <person name="Lapidus A."/>
            <person name="Barry K."/>
            <person name="Glavina del Rio T."/>
            <person name="Dalin E."/>
            <person name="Tice H."/>
            <person name="Pitluck S."/>
            <person name="Foster B."/>
            <person name="Bruce D."/>
            <person name="Schmutz J."/>
            <person name="Larimer F."/>
            <person name="Land M."/>
            <person name="Hauser L."/>
            <person name="Kyrpides N."/>
            <person name="Mikhailova N."/>
            <person name="Nelson K."/>
            <person name="Gogarten J.P."/>
            <person name="Noll K."/>
            <person name="Richardson P."/>
        </authorList>
    </citation>
    <scope>NUCLEOTIDE SEQUENCE [LARGE SCALE GENOMIC DNA]</scope>
    <source>
        <strain evidence="2">ATCC BAA-301 / DSM 14385 / NBRC 107922 / TMO</strain>
    </source>
</reference>
<reference evidence="1 2" key="2">
    <citation type="journal article" date="2009" name="Proc. Natl. Acad. Sci. U.S.A.">
        <title>On the chimeric nature, thermophilic origin, and phylogenetic placement of the Thermotogales.</title>
        <authorList>
            <person name="Zhaxybayeva O."/>
            <person name="Swithers K.S."/>
            <person name="Lapierre P."/>
            <person name="Fournier G.P."/>
            <person name="Bickhart D.M."/>
            <person name="DeBoy R.T."/>
            <person name="Nelson K.E."/>
            <person name="Nesbo C.L."/>
            <person name="Doolittle W.F."/>
            <person name="Gogarten J.P."/>
            <person name="Noll K.M."/>
        </authorList>
    </citation>
    <scope>NUCLEOTIDE SEQUENCE [LARGE SCALE GENOMIC DNA]</scope>
    <source>
        <strain evidence="2">ATCC BAA-301 / DSM 14385 / NBRC 107922 / TMO</strain>
    </source>
</reference>
<protein>
    <recommendedName>
        <fullName evidence="3">DUF4127 family protein</fullName>
    </recommendedName>
</protein>
<dbReference type="Pfam" id="PF13552">
    <property type="entry name" value="DUF4127"/>
    <property type="match status" value="1"/>
</dbReference>
<dbReference type="HOGENOM" id="CLU_031189_0_0_0"/>
<dbReference type="RefSeq" id="WP_012003197.1">
    <property type="nucleotide sequence ID" value="NC_009828.1"/>
</dbReference>
<gene>
    <name evidence="1" type="ordered locus">Tlet_1151</name>
</gene>
<evidence type="ECO:0000313" key="1">
    <source>
        <dbReference type="EMBL" id="ABV33716.1"/>
    </source>
</evidence>
<accession>A8F6D2</accession>
<keyword evidence="2" id="KW-1185">Reference proteome</keyword>
<evidence type="ECO:0000313" key="2">
    <source>
        <dbReference type="Proteomes" id="UP000002016"/>
    </source>
</evidence>
<organism evidence="1 2">
    <name type="scientific">Pseudothermotoga lettingae (strain ATCC BAA-301 / DSM 14385 / NBRC 107922 / TMO)</name>
    <name type="common">Thermotoga lettingae</name>
    <dbReference type="NCBI Taxonomy" id="416591"/>
    <lineage>
        <taxon>Bacteria</taxon>
        <taxon>Thermotogati</taxon>
        <taxon>Thermotogota</taxon>
        <taxon>Thermotogae</taxon>
        <taxon>Thermotogales</taxon>
        <taxon>Thermotogaceae</taxon>
        <taxon>Pseudothermotoga</taxon>
    </lineage>
</organism>
<dbReference type="EMBL" id="CP000812">
    <property type="protein sequence ID" value="ABV33716.1"/>
    <property type="molecule type" value="Genomic_DNA"/>
</dbReference>
<dbReference type="OrthoDB" id="9789552at2"/>
<name>A8F6D2_PSELT</name>
<dbReference type="KEGG" id="tle:Tlet_1151"/>